<keyword evidence="2" id="KW-0472">Membrane</keyword>
<evidence type="ECO:0000256" key="1">
    <source>
        <dbReference type="SAM" id="MobiDB-lite"/>
    </source>
</evidence>
<reference evidence="4" key="1">
    <citation type="journal article" date="2019" name="Int. J. Syst. Evol. Microbiol.">
        <title>The Global Catalogue of Microorganisms (GCM) 10K type strain sequencing project: providing services to taxonomists for standard genome sequencing and annotation.</title>
        <authorList>
            <consortium name="The Broad Institute Genomics Platform"/>
            <consortium name="The Broad Institute Genome Sequencing Center for Infectious Disease"/>
            <person name="Wu L."/>
            <person name="Ma J."/>
        </authorList>
    </citation>
    <scope>NUCLEOTIDE SEQUENCE [LARGE SCALE GENOMIC DNA]</scope>
    <source>
        <strain evidence="4">CCM 7282</strain>
    </source>
</reference>
<evidence type="ECO:0000256" key="2">
    <source>
        <dbReference type="SAM" id="Phobius"/>
    </source>
</evidence>
<sequence>MMDFLYFPEDKTEYIPAVLSLSVFIALAVLTMYLIIRVSKKQEERTEERFKSEEEHKPLS</sequence>
<gene>
    <name evidence="3" type="ORF">GCM10007216_09820</name>
</gene>
<evidence type="ECO:0000313" key="4">
    <source>
        <dbReference type="Proteomes" id="UP000619534"/>
    </source>
</evidence>
<feature type="region of interest" description="Disordered" evidence="1">
    <location>
        <begin position="41"/>
        <end position="60"/>
    </location>
</feature>
<dbReference type="EMBL" id="BMCJ01000002">
    <property type="protein sequence ID" value="GGC81321.1"/>
    <property type="molecule type" value="Genomic_DNA"/>
</dbReference>
<keyword evidence="2" id="KW-0812">Transmembrane</keyword>
<dbReference type="RefSeq" id="WP_062440804.1">
    <property type="nucleotide sequence ID" value="NZ_BMCJ01000002.1"/>
</dbReference>
<organism evidence="3 4">
    <name type="scientific">Thalassobacillus devorans</name>
    <dbReference type="NCBI Taxonomy" id="279813"/>
    <lineage>
        <taxon>Bacteria</taxon>
        <taxon>Bacillati</taxon>
        <taxon>Bacillota</taxon>
        <taxon>Bacilli</taxon>
        <taxon>Bacillales</taxon>
        <taxon>Bacillaceae</taxon>
        <taxon>Thalassobacillus</taxon>
    </lineage>
</organism>
<keyword evidence="2" id="KW-1133">Transmembrane helix</keyword>
<feature type="transmembrane region" description="Helical" evidence="2">
    <location>
        <begin position="14"/>
        <end position="36"/>
    </location>
</feature>
<keyword evidence="4" id="KW-1185">Reference proteome</keyword>
<name>A0ABQ1NNX9_9BACI</name>
<protein>
    <submittedName>
        <fullName evidence="3">Uncharacterized protein</fullName>
    </submittedName>
</protein>
<comment type="caution">
    <text evidence="3">The sequence shown here is derived from an EMBL/GenBank/DDBJ whole genome shotgun (WGS) entry which is preliminary data.</text>
</comment>
<dbReference type="Proteomes" id="UP000619534">
    <property type="component" value="Unassembled WGS sequence"/>
</dbReference>
<evidence type="ECO:0000313" key="3">
    <source>
        <dbReference type="EMBL" id="GGC81321.1"/>
    </source>
</evidence>
<accession>A0ABQ1NNX9</accession>
<proteinExistence type="predicted"/>